<sequence length="494" mass="53618">MKPRSEFGRIAGCLLMAAALFIMAAGPVCAEAEMYKGFRKAKYVFLFIGDGMGMPQRSAAEVYLSDEANGGSQKLLAMNQFPAQGVTTTHAANRFITGSAASATAMACGIKTNINFIGVDPELNPVPTIAEVAKEKGMSVGIVSSVSIDHATPAAFYAHQPTRKMYHEIDVDLADSGFDYFGGGGLVDPTGKKSKAPQGDALEIAKRRGYTIITDKTEFMNYDGGKLIAYNNRLPDGQALPYAIDNSALDISLEEFTQKGIDILSKNKKGFFLMVEGGKIDWACHANDAVSAIQDTLAFDNSVKAALDFYKEHPKNTLIIVTGDHECGGMTLGFAGTVYSTQFDVLSKQRLSFQAFTDHIVDKYKKEHAKDGGDFNDIVPMLSYYFGLETQGEGPMVLKDFELAELNKAFRQTMKGDKIKAGTQEYLLYGSYDPLTMKITHILNQKAGIGWTSYSHTGVPITTSAMGVGCEIFNGFYDNTDIPKKIASIMGVEL</sequence>
<gene>
    <name evidence="6" type="ORF">SAMN02745216_00389</name>
</gene>
<evidence type="ECO:0000313" key="6">
    <source>
        <dbReference type="EMBL" id="SHI67454.1"/>
    </source>
</evidence>
<feature type="binding site" evidence="3">
    <location>
        <position position="276"/>
    </location>
    <ligand>
        <name>Mg(2+)</name>
        <dbReference type="ChEBI" id="CHEBI:18420"/>
    </ligand>
</feature>
<dbReference type="EMBL" id="FQZU01000001">
    <property type="protein sequence ID" value="SHI67454.1"/>
    <property type="molecule type" value="Genomic_DNA"/>
</dbReference>
<evidence type="ECO:0000313" key="7">
    <source>
        <dbReference type="Proteomes" id="UP000183994"/>
    </source>
</evidence>
<dbReference type="PANTHER" id="PTHR11596">
    <property type="entry name" value="ALKALINE PHOSPHATASE"/>
    <property type="match status" value="1"/>
</dbReference>
<feature type="binding site" evidence="3">
    <location>
        <position position="324"/>
    </location>
    <ligand>
        <name>Zn(2+)</name>
        <dbReference type="ChEBI" id="CHEBI:29105"/>
        <label>2</label>
    </ligand>
</feature>
<dbReference type="CDD" id="cd16012">
    <property type="entry name" value="ALP"/>
    <property type="match status" value="1"/>
</dbReference>
<name>A0A1M6D300_9BACT</name>
<feature type="binding site" evidence="3">
    <location>
        <position position="325"/>
    </location>
    <ligand>
        <name>Zn(2+)</name>
        <dbReference type="ChEBI" id="CHEBI:29105"/>
        <label>2</label>
    </ligand>
</feature>
<dbReference type="GO" id="GO:0004035">
    <property type="term" value="F:alkaline phosphatase activity"/>
    <property type="evidence" value="ECO:0007669"/>
    <property type="project" value="TreeGrafter"/>
</dbReference>
<evidence type="ECO:0000256" key="2">
    <source>
        <dbReference type="PIRSR" id="PIRSR601952-1"/>
    </source>
</evidence>
<feature type="binding site" evidence="3">
    <location>
        <position position="50"/>
    </location>
    <ligand>
        <name>Mg(2+)</name>
        <dbReference type="ChEBI" id="CHEBI:18420"/>
    </ligand>
</feature>
<evidence type="ECO:0000256" key="3">
    <source>
        <dbReference type="PIRSR" id="PIRSR601952-2"/>
    </source>
</evidence>
<comment type="similarity">
    <text evidence="4">Belongs to the alkaline phosphatase family.</text>
</comment>
<dbReference type="SUPFAM" id="SSF53649">
    <property type="entry name" value="Alkaline phosphatase-like"/>
    <property type="match status" value="1"/>
</dbReference>
<keyword evidence="3" id="KW-0479">Metal-binding</keyword>
<feature type="chain" id="PRO_5012906569" evidence="5">
    <location>
        <begin position="31"/>
        <end position="494"/>
    </location>
</feature>
<keyword evidence="3" id="KW-0862">Zinc</keyword>
<reference evidence="7" key="1">
    <citation type="submission" date="2016-11" db="EMBL/GenBank/DDBJ databases">
        <authorList>
            <person name="Varghese N."/>
            <person name="Submissions S."/>
        </authorList>
    </citation>
    <scope>NUCLEOTIDE SEQUENCE [LARGE SCALE GENOMIC DNA]</scope>
    <source>
        <strain evidence="7">DSM 16219</strain>
    </source>
</reference>
<evidence type="ECO:0000256" key="4">
    <source>
        <dbReference type="RuleBase" id="RU003946"/>
    </source>
</evidence>
<keyword evidence="5" id="KW-0732">Signal</keyword>
<dbReference type="OrthoDB" id="9794455at2"/>
<keyword evidence="3" id="KW-0460">Magnesium</keyword>
<feature type="binding site" evidence="3">
    <location>
        <position position="456"/>
    </location>
    <ligand>
        <name>Zn(2+)</name>
        <dbReference type="ChEBI" id="CHEBI:29105"/>
        <label>2</label>
    </ligand>
</feature>
<evidence type="ECO:0000256" key="5">
    <source>
        <dbReference type="SAM" id="SignalP"/>
    </source>
</evidence>
<dbReference type="Pfam" id="PF00245">
    <property type="entry name" value="Alk_phosphatase"/>
    <property type="match status" value="1"/>
</dbReference>
<feature type="signal peptide" evidence="5">
    <location>
        <begin position="1"/>
        <end position="30"/>
    </location>
</feature>
<protein>
    <submittedName>
        <fullName evidence="6">Alkaline phosphatase</fullName>
    </submittedName>
</protein>
<dbReference type="Gene3D" id="3.40.720.10">
    <property type="entry name" value="Alkaline Phosphatase, subunit A"/>
    <property type="match status" value="1"/>
</dbReference>
<dbReference type="InterPro" id="IPR017850">
    <property type="entry name" value="Alkaline_phosphatase_core_sf"/>
</dbReference>
<evidence type="ECO:0000256" key="1">
    <source>
        <dbReference type="ARBA" id="ARBA00022553"/>
    </source>
</evidence>
<feature type="binding site" evidence="3">
    <location>
        <position position="50"/>
    </location>
    <ligand>
        <name>Zn(2+)</name>
        <dbReference type="ChEBI" id="CHEBI:29105"/>
        <label>2</label>
    </ligand>
</feature>
<dbReference type="Proteomes" id="UP000183994">
    <property type="component" value="Unassembled WGS sequence"/>
</dbReference>
<dbReference type="AlphaFoldDB" id="A0A1M6D300"/>
<proteinExistence type="inferred from homology"/>
<keyword evidence="7" id="KW-1185">Reference proteome</keyword>
<feature type="binding site" evidence="3">
    <location>
        <position position="152"/>
    </location>
    <ligand>
        <name>Mg(2+)</name>
        <dbReference type="ChEBI" id="CHEBI:18420"/>
    </ligand>
</feature>
<dbReference type="PRINTS" id="PR00113">
    <property type="entry name" value="ALKPHPHTASE"/>
</dbReference>
<organism evidence="6 7">
    <name type="scientific">Desulfatibacillum alkenivorans DSM 16219</name>
    <dbReference type="NCBI Taxonomy" id="1121393"/>
    <lineage>
        <taxon>Bacteria</taxon>
        <taxon>Pseudomonadati</taxon>
        <taxon>Thermodesulfobacteriota</taxon>
        <taxon>Desulfobacteria</taxon>
        <taxon>Desulfobacterales</taxon>
        <taxon>Desulfatibacillaceae</taxon>
        <taxon>Desulfatibacillum</taxon>
    </lineage>
</organism>
<dbReference type="STRING" id="1121393.SAMN02745216_00389"/>
<dbReference type="RefSeq" id="WP_073472300.1">
    <property type="nucleotide sequence ID" value="NZ_FQZU01000001.1"/>
</dbReference>
<dbReference type="InterPro" id="IPR001952">
    <property type="entry name" value="Alkaline_phosphatase"/>
</dbReference>
<dbReference type="SMART" id="SM00098">
    <property type="entry name" value="alkPPc"/>
    <property type="match status" value="1"/>
</dbReference>
<feature type="active site" description="Phosphoserine intermediate" evidence="2">
    <location>
        <position position="99"/>
    </location>
</feature>
<feature type="binding site" evidence="3">
    <location>
        <position position="150"/>
    </location>
    <ligand>
        <name>Mg(2+)</name>
        <dbReference type="ChEBI" id="CHEBI:18420"/>
    </ligand>
</feature>
<dbReference type="Gene3D" id="1.10.60.40">
    <property type="match status" value="1"/>
</dbReference>
<keyword evidence="1" id="KW-0597">Phosphoprotein</keyword>
<dbReference type="PANTHER" id="PTHR11596:SF5">
    <property type="entry name" value="ALKALINE PHOSPHATASE"/>
    <property type="match status" value="1"/>
</dbReference>
<feature type="binding site" evidence="3">
    <location>
        <position position="285"/>
    </location>
    <ligand>
        <name>Zn(2+)</name>
        <dbReference type="ChEBI" id="CHEBI:29105"/>
        <label>2</label>
    </ligand>
</feature>
<comment type="cofactor">
    <cofactor evidence="3">
        <name>Mg(2+)</name>
        <dbReference type="ChEBI" id="CHEBI:18420"/>
    </cofactor>
    <text evidence="3">Binds 1 Mg(2+) ion.</text>
</comment>
<comment type="cofactor">
    <cofactor evidence="3">
        <name>Zn(2+)</name>
        <dbReference type="ChEBI" id="CHEBI:29105"/>
    </cofactor>
    <text evidence="3">Binds 2 Zn(2+) ions.</text>
</comment>
<feature type="binding site" evidence="3">
    <location>
        <position position="281"/>
    </location>
    <ligand>
        <name>Zn(2+)</name>
        <dbReference type="ChEBI" id="CHEBI:29105"/>
        <label>2</label>
    </ligand>
</feature>
<accession>A0A1M6D300</accession>
<dbReference type="GO" id="GO:0046872">
    <property type="term" value="F:metal ion binding"/>
    <property type="evidence" value="ECO:0007669"/>
    <property type="project" value="UniProtKB-KW"/>
</dbReference>